<evidence type="ECO:0000313" key="2">
    <source>
        <dbReference type="Proteomes" id="UP000018914"/>
    </source>
</evidence>
<keyword evidence="2" id="KW-1185">Reference proteome</keyword>
<evidence type="ECO:0008006" key="3">
    <source>
        <dbReference type="Google" id="ProtNLM"/>
    </source>
</evidence>
<sequence>MRSLTDTQRETLGLVSGSSLVKGFYLAGETAIAIKYNHRFSEDFDFFTYPDFRFDPFSLQEKIDKALQEVDWKMFDNSTVIFVLRGIKFSFFEYGYPLVKPTTREESLGVDIASDEDISAMKLLAIAKRGVKKDFYDLWFLMKKRGWNLKDAIGFAKFKYPNIDTGIYLRSIVYFKDAEKETAQKEVEMAWEQIKEFFEFQCKSLLKDMNLL</sequence>
<name>W0DFC1_9AQUI</name>
<dbReference type="OrthoDB" id="9794849at2"/>
<protein>
    <recommendedName>
        <fullName evidence="3">Nucleotidyl transferase AbiEii/AbiGii toxin family protein</fullName>
    </recommendedName>
</protein>
<dbReference type="InterPro" id="IPR014942">
    <property type="entry name" value="AbiEii"/>
</dbReference>
<dbReference type="EMBL" id="CP007028">
    <property type="protein sequence ID" value="AHE95595.1"/>
    <property type="molecule type" value="Genomic_DNA"/>
</dbReference>
<dbReference type="HOGENOM" id="CLU_106275_1_0_0"/>
<proteinExistence type="predicted"/>
<dbReference type="KEGG" id="trd:THERU_01740"/>
<dbReference type="STRING" id="75906.THERU_01740"/>
<accession>W0DFC1</accession>
<dbReference type="Proteomes" id="UP000018914">
    <property type="component" value="Chromosome"/>
</dbReference>
<organism evidence="2">
    <name type="scientific">Thermocrinis ruber</name>
    <dbReference type="NCBI Taxonomy" id="75906"/>
    <lineage>
        <taxon>Bacteria</taxon>
        <taxon>Pseudomonadati</taxon>
        <taxon>Aquificota</taxon>
        <taxon>Aquificia</taxon>
        <taxon>Aquificales</taxon>
        <taxon>Aquificaceae</taxon>
        <taxon>Thermocrinis</taxon>
    </lineage>
</organism>
<dbReference type="Pfam" id="PF08843">
    <property type="entry name" value="AbiEii"/>
    <property type="match status" value="1"/>
</dbReference>
<gene>
    <name evidence="1" type="ORF">THERU_01740</name>
</gene>
<dbReference type="AlphaFoldDB" id="W0DFC1"/>
<reference evidence="1 2" key="1">
    <citation type="submission" date="2013-12" db="EMBL/GenBank/DDBJ databases">
        <authorList>
            <consortium name="DOE Joint Genome Institute"/>
            <person name="Eisen J."/>
            <person name="Huntemann M."/>
            <person name="Han J."/>
            <person name="Chen A."/>
            <person name="Kyrpides N."/>
            <person name="Mavromatis K."/>
            <person name="Markowitz V."/>
            <person name="Palaniappan K."/>
            <person name="Ivanova N."/>
            <person name="Schaumberg A."/>
            <person name="Pati A."/>
            <person name="Liolios K."/>
            <person name="Nordberg H.P."/>
            <person name="Cantor M.N."/>
            <person name="Hua S.X."/>
            <person name="Woyke T."/>
        </authorList>
    </citation>
    <scope>NUCLEOTIDE SEQUENCE [LARGE SCALE GENOMIC DNA]</scope>
    <source>
        <strain evidence="1 2">DSM 23557</strain>
    </source>
</reference>
<evidence type="ECO:0000313" key="1">
    <source>
        <dbReference type="EMBL" id="AHE95595.1"/>
    </source>
</evidence>
<dbReference type="RefSeq" id="WP_025305560.1">
    <property type="nucleotide sequence ID" value="NZ_CP007028.1"/>
</dbReference>
<dbReference type="eggNOG" id="ENOG5032FKI">
    <property type="taxonomic scope" value="Bacteria"/>
</dbReference>